<dbReference type="Proteomes" id="UP000332933">
    <property type="component" value="Unassembled WGS sequence"/>
</dbReference>
<evidence type="ECO:0000256" key="1">
    <source>
        <dbReference type="SAM" id="MobiDB-lite"/>
    </source>
</evidence>
<dbReference type="EMBL" id="CAADRA010007243">
    <property type="protein sequence ID" value="VFT99574.1"/>
    <property type="molecule type" value="Genomic_DNA"/>
</dbReference>
<name>A0A485LR12_9STRA</name>
<evidence type="ECO:0000313" key="3">
    <source>
        <dbReference type="EMBL" id="VFT99574.1"/>
    </source>
</evidence>
<protein>
    <submittedName>
        <fullName evidence="3">Aste57867_22924 protein</fullName>
    </submittedName>
</protein>
<sequence>MQNEHKGGAPTAAGVPPPSPVAELRPATVQDDTSPRVSAMFGLGVAGLRKAKQLSLFESLDDKATEYKPATAKMRLIDTLRYHKPTAEEQLTYNLPSSMERLNLHKHNDVMSVCLARKGKRFSSEQIQAIASITTALAASFEQVDASFKALSPAVCRYKLPPSPETPVDEVHAAAMAFHARANEYIALMLQLKETVLDIRAHSVVARGLVEVPLDDTDADSGPWTALFVTTMPRLTDTDPPPLEFESKAKAPLPTFLFVLIQKYRRERRDVLEGLLPPAATTSIASSSLPTHPWWPTDAHPPLDSLAQFALFLAAVLLQRLPFLRIELDGIVVLLQVLKCDHTAHADALSVDLNDRADVTQYTLSHRIFDFLVTVRELRSIPKRKELLESSRRRKKKPRRCPETTLVQE</sequence>
<keyword evidence="4" id="KW-1185">Reference proteome</keyword>
<evidence type="ECO:0000313" key="4">
    <source>
        <dbReference type="Proteomes" id="UP000332933"/>
    </source>
</evidence>
<evidence type="ECO:0000313" key="2">
    <source>
        <dbReference type="EMBL" id="KAF0685153.1"/>
    </source>
</evidence>
<feature type="region of interest" description="Disordered" evidence="1">
    <location>
        <begin position="389"/>
        <end position="409"/>
    </location>
</feature>
<feature type="region of interest" description="Disordered" evidence="1">
    <location>
        <begin position="1"/>
        <end position="33"/>
    </location>
</feature>
<reference evidence="2" key="2">
    <citation type="submission" date="2019-06" db="EMBL/GenBank/DDBJ databases">
        <title>Genomics analysis of Aphanomyces spp. identifies a new class of oomycete effector associated with host adaptation.</title>
        <authorList>
            <person name="Gaulin E."/>
        </authorList>
    </citation>
    <scope>NUCLEOTIDE SEQUENCE</scope>
    <source>
        <strain evidence="2">CBS 578.67</strain>
    </source>
</reference>
<dbReference type="EMBL" id="VJMH01007217">
    <property type="protein sequence ID" value="KAF0685153.1"/>
    <property type="molecule type" value="Genomic_DNA"/>
</dbReference>
<dbReference type="AlphaFoldDB" id="A0A485LR12"/>
<dbReference type="OrthoDB" id="155883at2759"/>
<organism evidence="3 4">
    <name type="scientific">Aphanomyces stellatus</name>
    <dbReference type="NCBI Taxonomy" id="120398"/>
    <lineage>
        <taxon>Eukaryota</taxon>
        <taxon>Sar</taxon>
        <taxon>Stramenopiles</taxon>
        <taxon>Oomycota</taxon>
        <taxon>Saprolegniomycetes</taxon>
        <taxon>Saprolegniales</taxon>
        <taxon>Verrucalvaceae</taxon>
        <taxon>Aphanomyces</taxon>
    </lineage>
</organism>
<gene>
    <name evidence="3" type="primary">Aste57867_22924</name>
    <name evidence="2" type="ORF">As57867_022853</name>
    <name evidence="3" type="ORF">ASTE57867_22924</name>
</gene>
<reference evidence="3 4" key="1">
    <citation type="submission" date="2019-03" db="EMBL/GenBank/DDBJ databases">
        <authorList>
            <person name="Gaulin E."/>
            <person name="Dumas B."/>
        </authorList>
    </citation>
    <scope>NUCLEOTIDE SEQUENCE [LARGE SCALE GENOMIC DNA]</scope>
    <source>
        <strain evidence="3">CBS 568.67</strain>
    </source>
</reference>
<accession>A0A485LR12</accession>
<proteinExistence type="predicted"/>